<dbReference type="FunFam" id="3.40.50.410:FF:000005">
    <property type="entry name" value="26S proteasome non-ATPase regulatory subunit 4"/>
    <property type="match status" value="1"/>
</dbReference>
<reference evidence="5 6" key="1">
    <citation type="submission" date="2019-09" db="EMBL/GenBank/DDBJ databases">
        <title>Draft genome of the ectomycorrhizal ascomycete Sphaerosporella brunnea.</title>
        <authorList>
            <consortium name="DOE Joint Genome Institute"/>
            <person name="Benucci G.M."/>
            <person name="Marozzi G."/>
            <person name="Antonielli L."/>
            <person name="Sanchez S."/>
            <person name="Marco P."/>
            <person name="Wang X."/>
            <person name="Falini L.B."/>
            <person name="Barry K."/>
            <person name="Haridas S."/>
            <person name="Lipzen A."/>
            <person name="Labutti K."/>
            <person name="Grigoriev I.V."/>
            <person name="Murat C."/>
            <person name="Martin F."/>
            <person name="Albertini E."/>
            <person name="Donnini D."/>
            <person name="Bonito G."/>
        </authorList>
    </citation>
    <scope>NUCLEOTIDE SEQUENCE [LARGE SCALE GENOMIC DNA]</scope>
    <source>
        <strain evidence="5 6">Sb_GMNB300</strain>
    </source>
</reference>
<feature type="region of interest" description="Disordered" evidence="3">
    <location>
        <begin position="234"/>
        <end position="294"/>
    </location>
</feature>
<comment type="caution">
    <text evidence="5">The sequence shown here is derived from an EMBL/GenBank/DDBJ whole genome shotgun (WGS) entry which is preliminary data.</text>
</comment>
<feature type="compositionally biased region" description="Gly residues" evidence="3">
    <location>
        <begin position="196"/>
        <end position="205"/>
    </location>
</feature>
<dbReference type="EMBL" id="VXIS01000057">
    <property type="protein sequence ID" value="KAA8909486.1"/>
    <property type="molecule type" value="Genomic_DNA"/>
</dbReference>
<dbReference type="GO" id="GO:0036435">
    <property type="term" value="F:K48-linked polyubiquitin modification-dependent protein binding"/>
    <property type="evidence" value="ECO:0007669"/>
    <property type="project" value="UniProtKB-ARBA"/>
</dbReference>
<dbReference type="PROSITE" id="PS50234">
    <property type="entry name" value="VWFA"/>
    <property type="match status" value="1"/>
</dbReference>
<dbReference type="FunCoup" id="A0A5J5F0S0">
    <property type="interactions" value="1009"/>
</dbReference>
<dbReference type="PANTHER" id="PTHR10223:SF0">
    <property type="entry name" value="26S PROTEASOME NON-ATPASE REGULATORY SUBUNIT 4"/>
    <property type="match status" value="1"/>
</dbReference>
<dbReference type="Pfam" id="PF13519">
    <property type="entry name" value="VWA_2"/>
    <property type="match status" value="1"/>
</dbReference>
<dbReference type="PANTHER" id="PTHR10223">
    <property type="entry name" value="26S PROTEASOME NON-ATPASE REGULATORY SUBUNIT 4"/>
    <property type="match status" value="1"/>
</dbReference>
<dbReference type="InterPro" id="IPR027040">
    <property type="entry name" value="PSMD4"/>
</dbReference>
<keyword evidence="2" id="KW-0647">Proteasome</keyword>
<feature type="region of interest" description="Disordered" evidence="3">
    <location>
        <begin position="191"/>
        <end position="211"/>
    </location>
</feature>
<dbReference type="GO" id="GO:0008540">
    <property type="term" value="C:proteasome regulatory particle, base subcomplex"/>
    <property type="evidence" value="ECO:0007669"/>
    <property type="project" value="TreeGrafter"/>
</dbReference>
<proteinExistence type="inferred from homology"/>
<name>A0A5J5F0S0_9PEZI</name>
<feature type="compositionally biased region" description="Basic and acidic residues" evidence="3">
    <location>
        <begin position="234"/>
        <end position="257"/>
    </location>
</feature>
<dbReference type="Proteomes" id="UP000326924">
    <property type="component" value="Unassembled WGS sequence"/>
</dbReference>
<sequence>MVLEATMIVVDNSESSRNGDYTPTRFEAQADAVSLLYSAKTQANPESSVGLMTMGGKGPEVLVTLTTDYGKILTGLHETKIKGEAHLATGIQVAWLALKHRQNKSQRQRIVVFVGSPIAEDEKTLVKLAKKMKKNNVAVDFVDFGEVESDNTAKLQAFIDAINSSDNSHLVTIPPGNHLLSDRLIATPIMGETGASEGGLGGGEATDGSSGFEFGFDPNLDPELAMALRMSMEDEKARVAKAEKEREEKEKKEREAAGEGSSNLESVKEEDENTPLLKDDQKDKKGDDDKMDIA</sequence>
<protein>
    <recommendedName>
        <fullName evidence="4">VWFA domain-containing protein</fullName>
    </recommendedName>
</protein>
<feature type="domain" description="VWFA" evidence="4">
    <location>
        <begin position="5"/>
        <end position="189"/>
    </location>
</feature>
<dbReference type="Gene3D" id="1.10.287.3990">
    <property type="match status" value="1"/>
</dbReference>
<evidence type="ECO:0000313" key="5">
    <source>
        <dbReference type="EMBL" id="KAA8909486.1"/>
    </source>
</evidence>
<dbReference type="CDD" id="cd01452">
    <property type="entry name" value="VWA_26S_proteasome_subunit"/>
    <property type="match status" value="1"/>
</dbReference>
<dbReference type="Gene3D" id="3.40.50.410">
    <property type="entry name" value="von Willebrand factor, type A domain"/>
    <property type="match status" value="1"/>
</dbReference>
<evidence type="ECO:0000256" key="3">
    <source>
        <dbReference type="SAM" id="MobiDB-lite"/>
    </source>
</evidence>
<dbReference type="SUPFAM" id="SSF53300">
    <property type="entry name" value="vWA-like"/>
    <property type="match status" value="1"/>
</dbReference>
<evidence type="ECO:0000313" key="6">
    <source>
        <dbReference type="Proteomes" id="UP000326924"/>
    </source>
</evidence>
<dbReference type="GO" id="GO:0005634">
    <property type="term" value="C:nucleus"/>
    <property type="evidence" value="ECO:0007669"/>
    <property type="project" value="TreeGrafter"/>
</dbReference>
<evidence type="ECO:0000256" key="2">
    <source>
        <dbReference type="ARBA" id="ARBA00022942"/>
    </source>
</evidence>
<dbReference type="InParanoid" id="A0A5J5F0S0"/>
<gene>
    <name evidence="5" type="ORF">FN846DRAFT_942417</name>
</gene>
<dbReference type="SMART" id="SM00327">
    <property type="entry name" value="VWA"/>
    <property type="match status" value="1"/>
</dbReference>
<dbReference type="GO" id="GO:0005829">
    <property type="term" value="C:cytosol"/>
    <property type="evidence" value="ECO:0007669"/>
    <property type="project" value="TreeGrafter"/>
</dbReference>
<organism evidence="5 6">
    <name type="scientific">Sphaerosporella brunnea</name>
    <dbReference type="NCBI Taxonomy" id="1250544"/>
    <lineage>
        <taxon>Eukaryota</taxon>
        <taxon>Fungi</taxon>
        <taxon>Dikarya</taxon>
        <taxon>Ascomycota</taxon>
        <taxon>Pezizomycotina</taxon>
        <taxon>Pezizomycetes</taxon>
        <taxon>Pezizales</taxon>
        <taxon>Pyronemataceae</taxon>
        <taxon>Sphaerosporella</taxon>
    </lineage>
</organism>
<dbReference type="InterPro" id="IPR003903">
    <property type="entry name" value="UIM_dom"/>
</dbReference>
<dbReference type="InterPro" id="IPR036465">
    <property type="entry name" value="vWFA_dom_sf"/>
</dbReference>
<dbReference type="AlphaFoldDB" id="A0A5J5F0S0"/>
<dbReference type="OrthoDB" id="1731724at2759"/>
<evidence type="ECO:0000259" key="4">
    <source>
        <dbReference type="PROSITE" id="PS50234"/>
    </source>
</evidence>
<dbReference type="PROSITE" id="PS50330">
    <property type="entry name" value="UIM"/>
    <property type="match status" value="1"/>
</dbReference>
<comment type="similarity">
    <text evidence="1">Belongs to the proteasome subunit S5A family.</text>
</comment>
<dbReference type="InterPro" id="IPR002035">
    <property type="entry name" value="VWF_A"/>
</dbReference>
<evidence type="ECO:0000256" key="1">
    <source>
        <dbReference type="ARBA" id="ARBA00005574"/>
    </source>
</evidence>
<keyword evidence="6" id="KW-1185">Reference proteome</keyword>
<accession>A0A5J5F0S0</accession>
<dbReference type="GO" id="GO:0043161">
    <property type="term" value="P:proteasome-mediated ubiquitin-dependent protein catabolic process"/>
    <property type="evidence" value="ECO:0007669"/>
    <property type="project" value="TreeGrafter"/>
</dbReference>
<feature type="compositionally biased region" description="Basic and acidic residues" evidence="3">
    <location>
        <begin position="277"/>
        <end position="294"/>
    </location>
</feature>